<dbReference type="EMBL" id="QKOX01000020">
    <property type="protein sequence ID" value="RWT20717.1"/>
    <property type="molecule type" value="Genomic_DNA"/>
</dbReference>
<dbReference type="InterPro" id="IPR007670">
    <property type="entry name" value="DUF596"/>
</dbReference>
<proteinExistence type="predicted"/>
<protein>
    <submittedName>
        <fullName evidence="1">DUF596 domain-containing protein</fullName>
    </submittedName>
</protein>
<organism evidence="1 2">
    <name type="scientific">Raoultella planticola</name>
    <name type="common">Klebsiella planticola</name>
    <dbReference type="NCBI Taxonomy" id="575"/>
    <lineage>
        <taxon>Bacteria</taxon>
        <taxon>Pseudomonadati</taxon>
        <taxon>Pseudomonadota</taxon>
        <taxon>Gammaproteobacteria</taxon>
        <taxon>Enterobacterales</taxon>
        <taxon>Enterobacteriaceae</taxon>
        <taxon>Klebsiella/Raoultella group</taxon>
        <taxon>Raoultella</taxon>
    </lineage>
</organism>
<dbReference type="AlphaFoldDB" id="A0A443VJS3"/>
<evidence type="ECO:0000313" key="2">
    <source>
        <dbReference type="Proteomes" id="UP000288843"/>
    </source>
</evidence>
<sequence>MLYNKEKYNLLVQSLEDSSISTIWSAIVSENFEDIELSYEERIDIFLKLIKCLLSEGRVKLGKHDKFLDGTIEEKIERYRKALPTCEEDLYSGLWFTFEECPGGIVWIHGDGYEYWT</sequence>
<dbReference type="RefSeq" id="WP_032696277.1">
    <property type="nucleotide sequence ID" value="NZ_CABDVR010000001.1"/>
</dbReference>
<accession>A0A443VJS3</accession>
<dbReference type="Pfam" id="PF04591">
    <property type="entry name" value="DUF596"/>
    <property type="match status" value="1"/>
</dbReference>
<reference evidence="1 2" key="1">
    <citation type="submission" date="2018-06" db="EMBL/GenBank/DDBJ databases">
        <title>Carbapenemase-producing Enterobacteriaceae present in wastewater treatment plant effluent and nearby surface waters in the US.</title>
        <authorList>
            <person name="Mathys D.A."/>
            <person name="Mollenkopf D.F."/>
            <person name="Feicht S.M."/>
            <person name="Adams R.J."/>
            <person name="Albers A.L."/>
            <person name="Stuever D.M."/>
            <person name="Daniels J.B."/>
            <person name="Wittum T.E."/>
        </authorList>
    </citation>
    <scope>NUCLEOTIDE SEQUENCE [LARGE SCALE GENOMIC DNA]</scope>
    <source>
        <strain evidence="1 2">GEO_47_Down_B</strain>
    </source>
</reference>
<dbReference type="SUPFAM" id="SSF160472">
    <property type="entry name" value="NMB0513-like"/>
    <property type="match status" value="1"/>
</dbReference>
<evidence type="ECO:0000313" key="1">
    <source>
        <dbReference type="EMBL" id="RWT20717.1"/>
    </source>
</evidence>
<comment type="caution">
    <text evidence="1">The sequence shown here is derived from an EMBL/GenBank/DDBJ whole genome shotgun (WGS) entry which is preliminary data.</text>
</comment>
<dbReference type="Proteomes" id="UP000288843">
    <property type="component" value="Unassembled WGS sequence"/>
</dbReference>
<dbReference type="Gene3D" id="1.10.3510.10">
    <property type="entry name" value="NMB0513-like"/>
    <property type="match status" value="1"/>
</dbReference>
<gene>
    <name evidence="1" type="ORF">DN603_18560</name>
</gene>
<dbReference type="InterPro" id="IPR023138">
    <property type="entry name" value="NMB0513-like_sf"/>
</dbReference>
<name>A0A443VJS3_RAOPL</name>